<keyword evidence="2" id="KW-1185">Reference proteome</keyword>
<sequence>KMLAFDSYTVLTLRIEPYTRYPIYGYAAAKTARTIAGLLNTEAGIKDPYVKEVDHNVLLTEGNYTWVVTEDVIPGQYRFGLGFYKHEASP</sequence>
<reference evidence="1" key="1">
    <citation type="submission" date="2020-12" db="EMBL/GenBank/DDBJ databases">
        <title>Metabolic potential, ecology and presence of endohyphal bacteria is reflected in genomic diversity of Mucoromycotina.</title>
        <authorList>
            <person name="Muszewska A."/>
            <person name="Okrasinska A."/>
            <person name="Steczkiewicz K."/>
            <person name="Drgas O."/>
            <person name="Orlowska M."/>
            <person name="Perlinska-Lenart U."/>
            <person name="Aleksandrzak-Piekarczyk T."/>
            <person name="Szatraj K."/>
            <person name="Zielenkiewicz U."/>
            <person name="Pilsyk S."/>
            <person name="Malc E."/>
            <person name="Mieczkowski P."/>
            <person name="Kruszewska J.S."/>
            <person name="Biernat P."/>
            <person name="Pawlowska J."/>
        </authorList>
    </citation>
    <scope>NUCLEOTIDE SEQUENCE</scope>
    <source>
        <strain evidence="1">WA0000067209</strain>
    </source>
</reference>
<organism evidence="1 2">
    <name type="scientific">Mortierella isabellina</name>
    <name type="common">Filamentous fungus</name>
    <name type="synonym">Umbelopsis isabellina</name>
    <dbReference type="NCBI Taxonomy" id="91625"/>
    <lineage>
        <taxon>Eukaryota</taxon>
        <taxon>Fungi</taxon>
        <taxon>Fungi incertae sedis</taxon>
        <taxon>Mucoromycota</taxon>
        <taxon>Mucoromycotina</taxon>
        <taxon>Umbelopsidomycetes</taxon>
        <taxon>Umbelopsidales</taxon>
        <taxon>Umbelopsidaceae</taxon>
        <taxon>Umbelopsis</taxon>
    </lineage>
</organism>
<feature type="non-terminal residue" evidence="1">
    <location>
        <position position="1"/>
    </location>
</feature>
<evidence type="ECO:0000313" key="1">
    <source>
        <dbReference type="EMBL" id="KAG2181001.1"/>
    </source>
</evidence>
<name>A0A8H7PVU4_MORIS</name>
<accession>A0A8H7PVU4</accession>
<dbReference type="Proteomes" id="UP000654370">
    <property type="component" value="Unassembled WGS sequence"/>
</dbReference>
<protein>
    <submittedName>
        <fullName evidence="1">Uncharacterized protein</fullName>
    </submittedName>
</protein>
<evidence type="ECO:0000313" key="2">
    <source>
        <dbReference type="Proteomes" id="UP000654370"/>
    </source>
</evidence>
<gene>
    <name evidence="1" type="ORF">INT43_008583</name>
</gene>
<dbReference type="OrthoDB" id="2308356at2759"/>
<dbReference type="EMBL" id="JAEPQZ010000005">
    <property type="protein sequence ID" value="KAG2181001.1"/>
    <property type="molecule type" value="Genomic_DNA"/>
</dbReference>
<proteinExistence type="predicted"/>
<feature type="non-terminal residue" evidence="1">
    <location>
        <position position="90"/>
    </location>
</feature>
<dbReference type="AlphaFoldDB" id="A0A8H7PVU4"/>
<comment type="caution">
    <text evidence="1">The sequence shown here is derived from an EMBL/GenBank/DDBJ whole genome shotgun (WGS) entry which is preliminary data.</text>
</comment>